<comment type="caution">
    <text evidence="2">The sequence shown here is derived from an EMBL/GenBank/DDBJ whole genome shotgun (WGS) entry which is preliminary data.</text>
</comment>
<feature type="region of interest" description="Disordered" evidence="1">
    <location>
        <begin position="125"/>
        <end position="155"/>
    </location>
</feature>
<evidence type="ECO:0000256" key="1">
    <source>
        <dbReference type="SAM" id="MobiDB-lite"/>
    </source>
</evidence>
<gene>
    <name evidence="2" type="ORF">TIFTF001_009237</name>
</gene>
<dbReference type="Gene3D" id="3.30.530.20">
    <property type="match status" value="1"/>
</dbReference>
<accession>A0AA88A6F2</accession>
<reference evidence="2" key="1">
    <citation type="submission" date="2023-07" db="EMBL/GenBank/DDBJ databases">
        <title>draft genome sequence of fig (Ficus carica).</title>
        <authorList>
            <person name="Takahashi T."/>
            <person name="Nishimura K."/>
        </authorList>
    </citation>
    <scope>NUCLEOTIDE SEQUENCE</scope>
</reference>
<evidence type="ECO:0000313" key="2">
    <source>
        <dbReference type="EMBL" id="GMN40003.1"/>
    </source>
</evidence>
<feature type="region of interest" description="Disordered" evidence="1">
    <location>
        <begin position="55"/>
        <end position="74"/>
    </location>
</feature>
<organism evidence="2 3">
    <name type="scientific">Ficus carica</name>
    <name type="common">Common fig</name>
    <dbReference type="NCBI Taxonomy" id="3494"/>
    <lineage>
        <taxon>Eukaryota</taxon>
        <taxon>Viridiplantae</taxon>
        <taxon>Streptophyta</taxon>
        <taxon>Embryophyta</taxon>
        <taxon>Tracheophyta</taxon>
        <taxon>Spermatophyta</taxon>
        <taxon>Magnoliopsida</taxon>
        <taxon>eudicotyledons</taxon>
        <taxon>Gunneridae</taxon>
        <taxon>Pentapetalae</taxon>
        <taxon>rosids</taxon>
        <taxon>fabids</taxon>
        <taxon>Rosales</taxon>
        <taxon>Moraceae</taxon>
        <taxon>Ficeae</taxon>
        <taxon>Ficus</taxon>
    </lineage>
</organism>
<feature type="compositionally biased region" description="Polar residues" evidence="1">
    <location>
        <begin position="129"/>
        <end position="138"/>
    </location>
</feature>
<dbReference type="InterPro" id="IPR023393">
    <property type="entry name" value="START-like_dom_sf"/>
</dbReference>
<sequence>MFRSYISTVKIVPGGDCGDDDQDHICGCVIEWSFTVDPVEGGALDDLVTKYELQNNTSNSGEKDEEEKKKKEEEEGDAYAYKLGLSNKHLFEFSGVTTWALGFHVTLVGENVSGADQSSVGFGYRSRPKLQNRTSPSKQGFGLVTPPGTISADVSPTNREVLGGRFRSHPVCGFFIHP</sequence>
<keyword evidence="3" id="KW-1185">Reference proteome</keyword>
<proteinExistence type="predicted"/>
<dbReference type="AlphaFoldDB" id="A0AA88A6F2"/>
<evidence type="ECO:0000313" key="3">
    <source>
        <dbReference type="Proteomes" id="UP001187192"/>
    </source>
</evidence>
<dbReference type="Proteomes" id="UP001187192">
    <property type="component" value="Unassembled WGS sequence"/>
</dbReference>
<protein>
    <submittedName>
        <fullName evidence="2">Uncharacterized protein</fullName>
    </submittedName>
</protein>
<dbReference type="EMBL" id="BTGU01000010">
    <property type="protein sequence ID" value="GMN40003.1"/>
    <property type="molecule type" value="Genomic_DNA"/>
</dbReference>
<name>A0AA88A6F2_FICCA</name>